<protein>
    <submittedName>
        <fullName evidence="2">Uncharacterized protein</fullName>
    </submittedName>
</protein>
<sequence length="67" mass="7602">MTTDKGNIKQKENKNMKKARLDREEFGAGYDLSPDDLDIRGQNEAAKSNTKKAANHPVNNDKKNDQR</sequence>
<reference evidence="2" key="1">
    <citation type="submission" date="2022-05" db="EMBL/GenBank/DDBJ databases">
        <authorList>
            <person name="Colautti A."/>
            <person name="Iacumin L."/>
        </authorList>
    </citation>
    <scope>NUCLEOTIDE SEQUENCE</scope>
    <source>
        <strain evidence="2">SK 55</strain>
    </source>
</reference>
<name>A0A9X3LLH7_9BACL</name>
<dbReference type="EMBL" id="JAMKBJ010000020">
    <property type="protein sequence ID" value="MCZ8538564.1"/>
    <property type="molecule type" value="Genomic_DNA"/>
</dbReference>
<keyword evidence="3" id="KW-1185">Reference proteome</keyword>
<evidence type="ECO:0000313" key="3">
    <source>
        <dbReference type="Proteomes" id="UP001152173"/>
    </source>
</evidence>
<organism evidence="2 3">
    <name type="scientific">Paenisporosarcina quisquiliarum</name>
    <dbReference type="NCBI Taxonomy" id="365346"/>
    <lineage>
        <taxon>Bacteria</taxon>
        <taxon>Bacillati</taxon>
        <taxon>Bacillota</taxon>
        <taxon>Bacilli</taxon>
        <taxon>Bacillales</taxon>
        <taxon>Caryophanaceae</taxon>
        <taxon>Paenisporosarcina</taxon>
    </lineage>
</organism>
<evidence type="ECO:0000313" key="2">
    <source>
        <dbReference type="EMBL" id="MCZ8538564.1"/>
    </source>
</evidence>
<feature type="compositionally biased region" description="Basic and acidic residues" evidence="1">
    <location>
        <begin position="1"/>
        <end position="26"/>
    </location>
</feature>
<evidence type="ECO:0000256" key="1">
    <source>
        <dbReference type="SAM" id="MobiDB-lite"/>
    </source>
</evidence>
<accession>A0A9X3LLH7</accession>
<comment type="caution">
    <text evidence="2">The sequence shown here is derived from an EMBL/GenBank/DDBJ whole genome shotgun (WGS) entry which is preliminary data.</text>
</comment>
<gene>
    <name evidence="2" type="ORF">M9R32_15410</name>
</gene>
<feature type="region of interest" description="Disordered" evidence="1">
    <location>
        <begin position="1"/>
        <end position="67"/>
    </location>
</feature>
<dbReference type="AlphaFoldDB" id="A0A9X3LLH7"/>
<dbReference type="RefSeq" id="WP_269927630.1">
    <property type="nucleotide sequence ID" value="NZ_JAMKBJ010000020.1"/>
</dbReference>
<proteinExistence type="predicted"/>
<dbReference type="Proteomes" id="UP001152173">
    <property type="component" value="Unassembled WGS sequence"/>
</dbReference>